<keyword evidence="4 9" id="KW-0812">Transmembrane</keyword>
<evidence type="ECO:0000313" key="11">
    <source>
        <dbReference type="Proteomes" id="UP000240572"/>
    </source>
</evidence>
<dbReference type="Proteomes" id="UP000240572">
    <property type="component" value="Unassembled WGS sequence"/>
</dbReference>
<keyword evidence="5 9" id="KW-0653">Protein transport</keyword>
<dbReference type="HAMAP" id="MF_00236">
    <property type="entry name" value="TatA_E"/>
    <property type="match status" value="1"/>
</dbReference>
<keyword evidence="11" id="KW-1185">Reference proteome</keyword>
<dbReference type="RefSeq" id="WP_245882143.1">
    <property type="nucleotide sequence ID" value="NZ_PYGD01000012.1"/>
</dbReference>
<dbReference type="PANTHER" id="PTHR42982">
    <property type="entry name" value="SEC-INDEPENDENT PROTEIN TRANSLOCASE PROTEIN TATA"/>
    <property type="match status" value="1"/>
</dbReference>
<keyword evidence="2 9" id="KW-0813">Transport</keyword>
<gene>
    <name evidence="9" type="primary">tatA</name>
    <name evidence="10" type="ORF">B0I18_112163</name>
</gene>
<comment type="similarity">
    <text evidence="9">Belongs to the TatA/E family.</text>
</comment>
<dbReference type="GO" id="GO:0008320">
    <property type="term" value="F:protein transmembrane transporter activity"/>
    <property type="evidence" value="ECO:0007669"/>
    <property type="project" value="UniProtKB-UniRule"/>
</dbReference>
<dbReference type="PANTHER" id="PTHR42982:SF1">
    <property type="entry name" value="SEC-INDEPENDENT PROTEIN TRANSLOCASE PROTEIN TATA"/>
    <property type="match status" value="1"/>
</dbReference>
<sequence>MTVLSMNPVMLLSMPSGMEWLWIVLVVIILFGGKKIPELAKGIGKGIREFNDAKDGIKKEIETGMKETKTTTPQQDA</sequence>
<dbReference type="GO" id="GO:0033281">
    <property type="term" value="C:TAT protein transport complex"/>
    <property type="evidence" value="ECO:0007669"/>
    <property type="project" value="UniProtKB-UniRule"/>
</dbReference>
<dbReference type="AlphaFoldDB" id="A0A2P8CWL6"/>
<evidence type="ECO:0000256" key="7">
    <source>
        <dbReference type="ARBA" id="ARBA00023010"/>
    </source>
</evidence>
<name>A0A2P8CWL6_9BACT</name>
<organism evidence="10 11">
    <name type="scientific">Taibaiella chishuiensis</name>
    <dbReference type="NCBI Taxonomy" id="1434707"/>
    <lineage>
        <taxon>Bacteria</taxon>
        <taxon>Pseudomonadati</taxon>
        <taxon>Bacteroidota</taxon>
        <taxon>Chitinophagia</taxon>
        <taxon>Chitinophagales</taxon>
        <taxon>Chitinophagaceae</taxon>
        <taxon>Taibaiella</taxon>
    </lineage>
</organism>
<evidence type="ECO:0000256" key="8">
    <source>
        <dbReference type="ARBA" id="ARBA00023136"/>
    </source>
</evidence>
<dbReference type="EMBL" id="PYGD01000012">
    <property type="protein sequence ID" value="PSK89361.1"/>
    <property type="molecule type" value="Genomic_DNA"/>
</dbReference>
<keyword evidence="7 9" id="KW-0811">Translocation</keyword>
<dbReference type="GO" id="GO:0043953">
    <property type="term" value="P:protein transport by the Tat complex"/>
    <property type="evidence" value="ECO:0007669"/>
    <property type="project" value="UniProtKB-UniRule"/>
</dbReference>
<dbReference type="InterPro" id="IPR003369">
    <property type="entry name" value="TatA/B/E"/>
</dbReference>
<comment type="subcellular location">
    <subcellularLocation>
        <location evidence="1 9">Cell membrane</location>
        <topology evidence="1 9">Single-pass membrane protein</topology>
    </subcellularLocation>
</comment>
<feature type="transmembrane region" description="Helical" evidence="9">
    <location>
        <begin position="20"/>
        <end position="37"/>
    </location>
</feature>
<keyword evidence="8 9" id="KW-0472">Membrane</keyword>
<evidence type="ECO:0000256" key="5">
    <source>
        <dbReference type="ARBA" id="ARBA00022927"/>
    </source>
</evidence>
<comment type="function">
    <text evidence="9">Part of the twin-arginine translocation (Tat) system that transports large folded proteins containing a characteristic twin-arginine motif in their signal peptide across membranes. TatA could form the protein-conducting channel of the Tat system.</text>
</comment>
<comment type="caution">
    <text evidence="10">The sequence shown here is derived from an EMBL/GenBank/DDBJ whole genome shotgun (WGS) entry which is preliminary data.</text>
</comment>
<evidence type="ECO:0000256" key="2">
    <source>
        <dbReference type="ARBA" id="ARBA00022448"/>
    </source>
</evidence>
<evidence type="ECO:0000256" key="9">
    <source>
        <dbReference type="HAMAP-Rule" id="MF_00236"/>
    </source>
</evidence>
<comment type="subunit">
    <text evidence="9">Forms a complex with TatC.</text>
</comment>
<keyword evidence="3 9" id="KW-1003">Cell membrane</keyword>
<evidence type="ECO:0000256" key="6">
    <source>
        <dbReference type="ARBA" id="ARBA00022989"/>
    </source>
</evidence>
<dbReference type="Pfam" id="PF02416">
    <property type="entry name" value="TatA_B_E"/>
    <property type="match status" value="1"/>
</dbReference>
<evidence type="ECO:0000256" key="3">
    <source>
        <dbReference type="ARBA" id="ARBA00022475"/>
    </source>
</evidence>
<dbReference type="InterPro" id="IPR006312">
    <property type="entry name" value="TatA/E"/>
</dbReference>
<evidence type="ECO:0000313" key="10">
    <source>
        <dbReference type="EMBL" id="PSK89361.1"/>
    </source>
</evidence>
<dbReference type="Gene3D" id="1.20.5.3310">
    <property type="match status" value="1"/>
</dbReference>
<proteinExistence type="inferred from homology"/>
<evidence type="ECO:0000256" key="1">
    <source>
        <dbReference type="ARBA" id="ARBA00004162"/>
    </source>
</evidence>
<keyword evidence="6 9" id="KW-1133">Transmembrane helix</keyword>
<accession>A0A2P8CWL6</accession>
<protein>
    <recommendedName>
        <fullName evidence="9">Sec-independent protein translocase protein TatA</fullName>
    </recommendedName>
</protein>
<evidence type="ECO:0000256" key="4">
    <source>
        <dbReference type="ARBA" id="ARBA00022692"/>
    </source>
</evidence>
<reference evidence="10 11" key="1">
    <citation type="submission" date="2018-03" db="EMBL/GenBank/DDBJ databases">
        <title>Genomic Encyclopedia of Type Strains, Phase III (KMG-III): the genomes of soil and plant-associated and newly described type strains.</title>
        <authorList>
            <person name="Whitman W."/>
        </authorList>
    </citation>
    <scope>NUCLEOTIDE SEQUENCE [LARGE SCALE GENOMIC DNA]</scope>
    <source>
        <strain evidence="10 11">CGMCC 1.12700</strain>
    </source>
</reference>